<dbReference type="RefSeq" id="WP_219353281.1">
    <property type="nucleotide sequence ID" value="NZ_CP080034.1"/>
</dbReference>
<reference evidence="2 3" key="1">
    <citation type="submission" date="2021-07" db="EMBL/GenBank/DDBJ databases">
        <title>Isolation and characterization of bacteria from a gold mining with a capacity of golden bioaccumulation.</title>
        <authorList>
            <person name="Yang X.J."/>
        </authorList>
    </citation>
    <scope>NUCLEOTIDE SEQUENCE [LARGE SCALE GENOMIC DNA]</scope>
    <source>
        <strain evidence="2 3">Au29</strain>
    </source>
</reference>
<sequence length="47" mass="5119">MMSSSVQTRAAPVQAPRPRRRLHPVAGYMLALLLSSALWALLLAAVF</sequence>
<keyword evidence="3" id="KW-1185">Reference proteome</keyword>
<dbReference type="Proteomes" id="UP000824334">
    <property type="component" value="Chromosome"/>
</dbReference>
<keyword evidence="1" id="KW-0812">Transmembrane</keyword>
<keyword evidence="1" id="KW-1133">Transmembrane helix</keyword>
<accession>A0ABX8TKB4</accession>
<name>A0ABX8TKB4_9CAUL</name>
<protein>
    <submittedName>
        <fullName evidence="2">Uncharacterized protein</fullName>
    </submittedName>
</protein>
<organism evidence="2 3">
    <name type="scientific">Brevundimonas nasdae</name>
    <dbReference type="NCBI Taxonomy" id="172043"/>
    <lineage>
        <taxon>Bacteria</taxon>
        <taxon>Pseudomonadati</taxon>
        <taxon>Pseudomonadota</taxon>
        <taxon>Alphaproteobacteria</taxon>
        <taxon>Caulobacterales</taxon>
        <taxon>Caulobacteraceae</taxon>
        <taxon>Brevundimonas</taxon>
    </lineage>
</organism>
<keyword evidence="1" id="KW-0472">Membrane</keyword>
<evidence type="ECO:0000313" key="3">
    <source>
        <dbReference type="Proteomes" id="UP000824334"/>
    </source>
</evidence>
<dbReference type="GeneID" id="94373710"/>
<dbReference type="EMBL" id="CP080034">
    <property type="protein sequence ID" value="QYC10528.1"/>
    <property type="molecule type" value="Genomic_DNA"/>
</dbReference>
<proteinExistence type="predicted"/>
<gene>
    <name evidence="2" type="ORF">KWG56_00435</name>
</gene>
<feature type="transmembrane region" description="Helical" evidence="1">
    <location>
        <begin position="25"/>
        <end position="46"/>
    </location>
</feature>
<evidence type="ECO:0000256" key="1">
    <source>
        <dbReference type="SAM" id="Phobius"/>
    </source>
</evidence>
<evidence type="ECO:0000313" key="2">
    <source>
        <dbReference type="EMBL" id="QYC10528.1"/>
    </source>
</evidence>